<reference evidence="2" key="1">
    <citation type="submission" date="2021-03" db="EMBL/GenBank/DDBJ databases">
        <title>Revisited historic fungal species revealed as producer of novel bioactive compounds through whole genome sequencing and comparative genomics.</title>
        <authorList>
            <person name="Vignolle G.A."/>
            <person name="Hochenegger N."/>
            <person name="Mach R.L."/>
            <person name="Mach-Aigner A.R."/>
            <person name="Javad Rahimi M."/>
            <person name="Salim K.A."/>
            <person name="Chan C.M."/>
            <person name="Lim L.B.L."/>
            <person name="Cai F."/>
            <person name="Druzhinina I.S."/>
            <person name="U'Ren J.M."/>
            <person name="Derntl C."/>
        </authorList>
    </citation>
    <scope>NUCLEOTIDE SEQUENCE</scope>
    <source>
        <strain evidence="2">TUCIM 5799</strain>
    </source>
</reference>
<accession>A0A9P9WYS1</accession>
<sequence length="313" mass="36039">MNFHLRYMADAARKQVNYISLDEMPIGLWNEQAKGEEGERRFEQLMRHLLAENPNLFYRIKSNAWTIWPINTGNHWMVIILRMASNFRKKGSQTVAAAAILEPGHGLNWIKDVWRRVRRLLSCAGFTVRIQARRDVWFPAQRDHFSCGLRAVDLMRVFLQRIESALLLGNGDEHVWANFSGNLQPDKVRALMIGICAVEAMRFIHCGSARTRVGLLPCLKVRGFIDFHTNADKVHRPMLEPYQEPPPPGGSRTKREAPVAIEKNPLLEQIEDELARQKEAEGRPRKKPRRGDGPVSMRTRSKSKRSELVREFG</sequence>
<dbReference type="Proteomes" id="UP000829685">
    <property type="component" value="Unassembled WGS sequence"/>
</dbReference>
<gene>
    <name evidence="2" type="ORF">JX265_000296</name>
</gene>
<evidence type="ECO:0008006" key="4">
    <source>
        <dbReference type="Google" id="ProtNLM"/>
    </source>
</evidence>
<protein>
    <recommendedName>
        <fullName evidence="4">Ubiquitin-like protease family profile domain-containing protein</fullName>
    </recommendedName>
</protein>
<comment type="caution">
    <text evidence="2">The sequence shown here is derived from an EMBL/GenBank/DDBJ whole genome shotgun (WGS) entry which is preliminary data.</text>
</comment>
<dbReference type="EMBL" id="JAFIMR010000001">
    <property type="protein sequence ID" value="KAI1881470.1"/>
    <property type="molecule type" value="Genomic_DNA"/>
</dbReference>
<evidence type="ECO:0000313" key="3">
    <source>
        <dbReference type="Proteomes" id="UP000829685"/>
    </source>
</evidence>
<dbReference type="AlphaFoldDB" id="A0A9P9WYS1"/>
<feature type="compositionally biased region" description="Basic and acidic residues" evidence="1">
    <location>
        <begin position="304"/>
        <end position="313"/>
    </location>
</feature>
<feature type="region of interest" description="Disordered" evidence="1">
    <location>
        <begin position="236"/>
        <end position="313"/>
    </location>
</feature>
<keyword evidence="3" id="KW-1185">Reference proteome</keyword>
<evidence type="ECO:0000256" key="1">
    <source>
        <dbReference type="SAM" id="MobiDB-lite"/>
    </source>
</evidence>
<name>A0A9P9WYS1_9PEZI</name>
<proteinExistence type="predicted"/>
<evidence type="ECO:0000313" key="2">
    <source>
        <dbReference type="EMBL" id="KAI1881470.1"/>
    </source>
</evidence>
<feature type="compositionally biased region" description="Basic and acidic residues" evidence="1">
    <location>
        <begin position="273"/>
        <end position="283"/>
    </location>
</feature>
<organism evidence="2 3">
    <name type="scientific">Neoarthrinium moseri</name>
    <dbReference type="NCBI Taxonomy" id="1658444"/>
    <lineage>
        <taxon>Eukaryota</taxon>
        <taxon>Fungi</taxon>
        <taxon>Dikarya</taxon>
        <taxon>Ascomycota</taxon>
        <taxon>Pezizomycotina</taxon>
        <taxon>Sordariomycetes</taxon>
        <taxon>Xylariomycetidae</taxon>
        <taxon>Amphisphaeriales</taxon>
        <taxon>Apiosporaceae</taxon>
        <taxon>Neoarthrinium</taxon>
    </lineage>
</organism>